<dbReference type="Gene3D" id="1.10.287.70">
    <property type="match status" value="1"/>
</dbReference>
<evidence type="ECO:0000256" key="9">
    <source>
        <dbReference type="ARBA" id="ARBA00023065"/>
    </source>
</evidence>
<feature type="domain" description="Ion transport" evidence="15">
    <location>
        <begin position="157"/>
        <end position="378"/>
    </location>
</feature>
<keyword evidence="2" id="KW-0813">Transport</keyword>
<dbReference type="PRINTS" id="PR00169">
    <property type="entry name" value="KCHANNEL"/>
</dbReference>
<dbReference type="PANTHER" id="PTHR47735">
    <property type="entry name" value="POTASSIUM VOLTAGE-GATED CHANNEL SUBFAMILY KQT MEMBER 4"/>
    <property type="match status" value="1"/>
</dbReference>
<evidence type="ECO:0000256" key="12">
    <source>
        <dbReference type="ARBA" id="ARBA00034430"/>
    </source>
</evidence>
<evidence type="ECO:0000313" key="17">
    <source>
        <dbReference type="EMBL" id="QQY02580.1"/>
    </source>
</evidence>
<dbReference type="InterPro" id="IPR003937">
    <property type="entry name" value="K_chnl_volt-dep_KCNQ"/>
</dbReference>
<evidence type="ECO:0000256" key="5">
    <source>
        <dbReference type="ARBA" id="ARBA00022692"/>
    </source>
</evidence>
<organism evidence="17">
    <name type="scientific">Cryptocotyle lingua</name>
    <dbReference type="NCBI Taxonomy" id="66766"/>
    <lineage>
        <taxon>Eukaryota</taxon>
        <taxon>Metazoa</taxon>
        <taxon>Spiralia</taxon>
        <taxon>Lophotrochozoa</taxon>
        <taxon>Platyhelminthes</taxon>
        <taxon>Trematoda</taxon>
        <taxon>Digenea</taxon>
        <taxon>Opisthorchiida</taxon>
        <taxon>Opisthorchiata</taxon>
        <taxon>Heterophyidae</taxon>
        <taxon>Cryptocotyle</taxon>
    </lineage>
</organism>
<evidence type="ECO:0000256" key="11">
    <source>
        <dbReference type="ARBA" id="ARBA00023303"/>
    </source>
</evidence>
<evidence type="ECO:0000256" key="4">
    <source>
        <dbReference type="ARBA" id="ARBA00022538"/>
    </source>
</evidence>
<dbReference type="EMBL" id="MW361202">
    <property type="protein sequence ID" value="QQY02580.1"/>
    <property type="molecule type" value="mRNA"/>
</dbReference>
<evidence type="ECO:0000256" key="3">
    <source>
        <dbReference type="ARBA" id="ARBA00022475"/>
    </source>
</evidence>
<reference evidence="17" key="1">
    <citation type="submission" date="2020-12" db="EMBL/GenBank/DDBJ databases">
        <title>Neural signatures in transcriptome of heterophyid trematode Cryptocolyle lingua.</title>
        <authorList>
            <person name="Gorbushin A.M."/>
            <person name="Tolstenkov O."/>
        </authorList>
    </citation>
    <scope>NUCLEOTIDE SEQUENCE</scope>
</reference>
<accession>A0A7U0TJ16</accession>
<keyword evidence="10 14" id="KW-0472">Membrane</keyword>
<evidence type="ECO:0000259" key="16">
    <source>
        <dbReference type="Pfam" id="PF03520"/>
    </source>
</evidence>
<comment type="subcellular location">
    <subcellularLocation>
        <location evidence="1">Cell membrane</location>
        <topology evidence="1">Multi-pass membrane protein</topology>
    </subcellularLocation>
</comment>
<dbReference type="GO" id="GO:0005249">
    <property type="term" value="F:voltage-gated potassium channel activity"/>
    <property type="evidence" value="ECO:0007669"/>
    <property type="project" value="InterPro"/>
</dbReference>
<keyword evidence="3" id="KW-1003">Cell membrane</keyword>
<dbReference type="AlphaFoldDB" id="A0A7U0TJ16"/>
<proteinExistence type="evidence at transcript level"/>
<feature type="region of interest" description="Disordered" evidence="13">
    <location>
        <begin position="858"/>
        <end position="916"/>
    </location>
</feature>
<evidence type="ECO:0000256" key="8">
    <source>
        <dbReference type="ARBA" id="ARBA00022989"/>
    </source>
</evidence>
<dbReference type="PANTHER" id="PTHR47735:SF9">
    <property type="entry name" value="POTASSIUM VOLTAGE-GATED CHANNEL SUBFAMILY KQT MEMBER 4-LIKE ISOFORM X1"/>
    <property type="match status" value="1"/>
</dbReference>
<keyword evidence="5 14" id="KW-0812">Transmembrane</keyword>
<feature type="transmembrane region" description="Helical" evidence="14">
    <location>
        <begin position="224"/>
        <end position="242"/>
    </location>
</feature>
<comment type="catalytic activity">
    <reaction evidence="12">
        <text>K(+)(in) = K(+)(out)</text>
        <dbReference type="Rhea" id="RHEA:29463"/>
        <dbReference type="ChEBI" id="CHEBI:29103"/>
    </reaction>
</comment>
<feature type="transmembrane region" description="Helical" evidence="14">
    <location>
        <begin position="350"/>
        <end position="375"/>
    </location>
</feature>
<evidence type="ECO:0000256" key="14">
    <source>
        <dbReference type="SAM" id="Phobius"/>
    </source>
</evidence>
<protein>
    <submittedName>
        <fullName evidence="17">Potassium voltage-gated channel subfamily KQT member 1</fullName>
    </submittedName>
</protein>
<dbReference type="GO" id="GO:0008076">
    <property type="term" value="C:voltage-gated potassium channel complex"/>
    <property type="evidence" value="ECO:0007669"/>
    <property type="project" value="TreeGrafter"/>
</dbReference>
<keyword evidence="4" id="KW-0633">Potassium transport</keyword>
<feature type="transmembrane region" description="Helical" evidence="14">
    <location>
        <begin position="150"/>
        <end position="170"/>
    </location>
</feature>
<keyword evidence="7" id="KW-0630">Potassium</keyword>
<keyword evidence="11" id="KW-0407">Ion channel</keyword>
<dbReference type="PROSITE" id="PS50096">
    <property type="entry name" value="IQ"/>
    <property type="match status" value="1"/>
</dbReference>
<feature type="compositionally biased region" description="Polar residues" evidence="13">
    <location>
        <begin position="905"/>
        <end position="916"/>
    </location>
</feature>
<evidence type="ECO:0000256" key="10">
    <source>
        <dbReference type="ARBA" id="ARBA00023136"/>
    </source>
</evidence>
<feature type="domain" description="Potassium channel voltage dependent KCNQ C-terminal" evidence="16">
    <location>
        <begin position="576"/>
        <end position="723"/>
    </location>
</feature>
<evidence type="ECO:0000256" key="1">
    <source>
        <dbReference type="ARBA" id="ARBA00004651"/>
    </source>
</evidence>
<feature type="transmembrane region" description="Helical" evidence="14">
    <location>
        <begin position="289"/>
        <end position="309"/>
    </location>
</feature>
<keyword evidence="9" id="KW-0406">Ion transport</keyword>
<dbReference type="PRINTS" id="PR01459">
    <property type="entry name" value="KCNQCHANNEL"/>
</dbReference>
<dbReference type="InterPro" id="IPR005821">
    <property type="entry name" value="Ion_trans_dom"/>
</dbReference>
<evidence type="ECO:0000256" key="6">
    <source>
        <dbReference type="ARBA" id="ARBA00022882"/>
    </source>
</evidence>
<name>A0A7U0TJ16_9TREM</name>
<evidence type="ECO:0000259" key="15">
    <source>
        <dbReference type="Pfam" id="PF00520"/>
    </source>
</evidence>
<gene>
    <name evidence="17" type="primary">KCNQ1</name>
</gene>
<dbReference type="Pfam" id="PF03520">
    <property type="entry name" value="KCNQ_channel"/>
    <property type="match status" value="1"/>
</dbReference>
<dbReference type="InterPro" id="IPR013821">
    <property type="entry name" value="K_chnl_volt-dep_KCNQ_C"/>
</dbReference>
<evidence type="ECO:0000256" key="2">
    <source>
        <dbReference type="ARBA" id="ARBA00022448"/>
    </source>
</evidence>
<feature type="transmembrane region" description="Helical" evidence="14">
    <location>
        <begin position="182"/>
        <end position="203"/>
    </location>
</feature>
<sequence length="916" mass="103446">MYPVHGEYVFVDSCLADPRNQSKTQRDNWNCSMQLRSLAAHQSNDCSTNDPWTPVSLEEDNEWNKSLSTVEITDLTSCAMARKKADVLFDCDAAELDVFDGKACDTLSARRTSLHGKTITVRISRNETKYRKLQAQVYNFLERPKSWRSFVYHGCVFASVFGCLVLSVLTTIESYTQVAMQVLLYMELVILFWFFTEYCIRLWSAGCRSRYQTWRGRIQFAKRPFCLVDFVVIVASVVILAVDNNGNMFAASALRGLRFFQILRMIRMDRRGGSFKLLASVVWAHRQELFTTVYIGFLCLIFTSFLIYLAEKNTNEKIQSYADALWWGVVTLCTVGYGDTVPKTPMGKIIAAFCALAGISFFALPAGILGSGFALKVQQHQRQKHLIRRRVPAATLIQCLWRCYAADPNSSSIATWKIHLRPVRKPVGLTNSASVIERGGFSRLGRFSTLKRRPDKSILVPTSLNTPTSDATMLDFDENREHQQHQKDSLVVQSDANAVLPKSAPAEVSSPFRAYFSESPPGRTGLGTSGGSTLARPWFLQEEDENGSDKIQSVTDTNVTELSETRIHRRPVLQREKTSSFRTRLHANIRHQTSNGGTPDAPESAMRLDRSPTLIKRELTEQEKCAVRIIRKMRFLVARRKFREALRPYDVKDVIEQYSAGHLDMLTRVKQLQSRLDQILGRQGGKPEDVYDSHQSLASRIVKIEHKVESIDIKIDRLVSLFRTERPEFPLPTTGHYKRLPAPLDTTTHHVDSDYMAVQLQPLTETTDSVVHSVKIPDSQSNLPPGFHSVPLITRFIVPKEKRSESIDDTPSRIPTSSEIAQGEFAHPMVEETASTISPDRSIIPFVADTIQTSSVVREPSPTMVRSENQPSVRFPIDEPSHSFRSIDSPPNILYTTRSDHTRTPKTSTSHPSKDG</sequence>
<dbReference type="FunFam" id="1.10.287.70:FF:000016">
    <property type="entry name" value="Putative potassium voltage-gated channel subfamily KQT member 2"/>
    <property type="match status" value="1"/>
</dbReference>
<dbReference type="SUPFAM" id="SSF81324">
    <property type="entry name" value="Voltage-gated potassium channels"/>
    <property type="match status" value="1"/>
</dbReference>
<keyword evidence="8 14" id="KW-1133">Transmembrane helix</keyword>
<evidence type="ECO:0000256" key="7">
    <source>
        <dbReference type="ARBA" id="ARBA00022958"/>
    </source>
</evidence>
<evidence type="ECO:0000256" key="13">
    <source>
        <dbReference type="SAM" id="MobiDB-lite"/>
    </source>
</evidence>
<dbReference type="Pfam" id="PF00520">
    <property type="entry name" value="Ion_trans"/>
    <property type="match status" value="1"/>
</dbReference>
<keyword evidence="6" id="KW-0851">Voltage-gated channel</keyword>
<dbReference type="Gene3D" id="6.10.140.1910">
    <property type="match status" value="2"/>
</dbReference>